<dbReference type="OMA" id="PCILALF"/>
<dbReference type="Proteomes" id="UP001652626">
    <property type="component" value="Chromosome 6"/>
</dbReference>
<feature type="transmembrane region" description="Helical" evidence="6">
    <location>
        <begin position="217"/>
        <end position="238"/>
    </location>
</feature>
<feature type="transmembrane region" description="Helical" evidence="6">
    <location>
        <begin position="119"/>
        <end position="136"/>
    </location>
</feature>
<keyword evidence="4 6" id="KW-0472">Membrane</keyword>
<dbReference type="InterPro" id="IPR011701">
    <property type="entry name" value="MFS"/>
</dbReference>
<dbReference type="RefSeq" id="XP_026485802.1">
    <property type="nucleotide sequence ID" value="XM_026630017.2"/>
</dbReference>
<name>A0A8B8HM81_VANTA</name>
<feature type="region of interest" description="Disordered" evidence="5">
    <location>
        <begin position="1"/>
        <end position="34"/>
    </location>
</feature>
<organism evidence="7 8">
    <name type="scientific">Vanessa tameamea</name>
    <name type="common">Kamehameha butterfly</name>
    <dbReference type="NCBI Taxonomy" id="334116"/>
    <lineage>
        <taxon>Eukaryota</taxon>
        <taxon>Metazoa</taxon>
        <taxon>Ecdysozoa</taxon>
        <taxon>Arthropoda</taxon>
        <taxon>Hexapoda</taxon>
        <taxon>Insecta</taxon>
        <taxon>Pterygota</taxon>
        <taxon>Neoptera</taxon>
        <taxon>Endopterygota</taxon>
        <taxon>Lepidoptera</taxon>
        <taxon>Glossata</taxon>
        <taxon>Ditrysia</taxon>
        <taxon>Papilionoidea</taxon>
        <taxon>Nymphalidae</taxon>
        <taxon>Nymphalinae</taxon>
        <taxon>Vanessa</taxon>
    </lineage>
</organism>
<dbReference type="GO" id="GO:0022857">
    <property type="term" value="F:transmembrane transporter activity"/>
    <property type="evidence" value="ECO:0007669"/>
    <property type="project" value="InterPro"/>
</dbReference>
<feature type="compositionally biased region" description="Basic and acidic residues" evidence="5">
    <location>
        <begin position="17"/>
        <end position="34"/>
    </location>
</feature>
<dbReference type="OrthoDB" id="3026777at2759"/>
<feature type="transmembrane region" description="Helical" evidence="6">
    <location>
        <begin position="148"/>
        <end position="171"/>
    </location>
</feature>
<reference evidence="8" key="1">
    <citation type="submission" date="2025-08" db="UniProtKB">
        <authorList>
            <consortium name="RefSeq"/>
        </authorList>
    </citation>
    <scope>IDENTIFICATION</scope>
    <source>
        <tissue evidence="8">Whole body</tissue>
    </source>
</reference>
<dbReference type="AlphaFoldDB" id="A0A8B8HM81"/>
<evidence type="ECO:0000256" key="3">
    <source>
        <dbReference type="ARBA" id="ARBA00022989"/>
    </source>
</evidence>
<feature type="transmembrane region" description="Helical" evidence="6">
    <location>
        <begin position="472"/>
        <end position="494"/>
    </location>
</feature>
<feature type="transmembrane region" description="Helical" evidence="6">
    <location>
        <begin position="406"/>
        <end position="428"/>
    </location>
</feature>
<dbReference type="SUPFAM" id="SSF103473">
    <property type="entry name" value="MFS general substrate transporter"/>
    <property type="match status" value="1"/>
</dbReference>
<proteinExistence type="predicted"/>
<evidence type="ECO:0000256" key="5">
    <source>
        <dbReference type="SAM" id="MobiDB-lite"/>
    </source>
</evidence>
<feature type="transmembrane region" description="Helical" evidence="6">
    <location>
        <begin position="244"/>
        <end position="265"/>
    </location>
</feature>
<feature type="transmembrane region" description="Helical" evidence="6">
    <location>
        <begin position="440"/>
        <end position="460"/>
    </location>
</feature>
<protein>
    <submittedName>
        <fullName evidence="8">Uncharacterized protein LOC113393231</fullName>
    </submittedName>
</protein>
<comment type="subcellular location">
    <subcellularLocation>
        <location evidence="1">Membrane</location>
        <topology evidence="1">Multi-pass membrane protein</topology>
    </subcellularLocation>
</comment>
<evidence type="ECO:0000256" key="4">
    <source>
        <dbReference type="ARBA" id="ARBA00023136"/>
    </source>
</evidence>
<dbReference type="PANTHER" id="PTHR23507:SF1">
    <property type="entry name" value="FI18259P1-RELATED"/>
    <property type="match status" value="1"/>
</dbReference>
<gene>
    <name evidence="8" type="primary">LOC113393231</name>
</gene>
<dbReference type="Pfam" id="PF07690">
    <property type="entry name" value="MFS_1"/>
    <property type="match status" value="1"/>
</dbReference>
<keyword evidence="3 6" id="KW-1133">Transmembrane helix</keyword>
<dbReference type="PANTHER" id="PTHR23507">
    <property type="entry name" value="ZGC:174356"/>
    <property type="match status" value="1"/>
</dbReference>
<dbReference type="Gene3D" id="1.20.1250.20">
    <property type="entry name" value="MFS general substrate transporter like domains"/>
    <property type="match status" value="1"/>
</dbReference>
<evidence type="ECO:0000256" key="1">
    <source>
        <dbReference type="ARBA" id="ARBA00004141"/>
    </source>
</evidence>
<dbReference type="InterPro" id="IPR036259">
    <property type="entry name" value="MFS_trans_sf"/>
</dbReference>
<feature type="transmembrane region" description="Helical" evidence="6">
    <location>
        <begin position="350"/>
        <end position="370"/>
    </location>
</feature>
<feature type="transmembrane region" description="Helical" evidence="6">
    <location>
        <begin position="183"/>
        <end position="205"/>
    </location>
</feature>
<accession>A0A8B8HM81</accession>
<dbReference type="GO" id="GO:0016020">
    <property type="term" value="C:membrane"/>
    <property type="evidence" value="ECO:0007669"/>
    <property type="project" value="UniProtKB-SubCell"/>
</dbReference>
<evidence type="ECO:0000256" key="6">
    <source>
        <dbReference type="SAM" id="Phobius"/>
    </source>
</evidence>
<feature type="transmembrane region" description="Helical" evidence="6">
    <location>
        <begin position="382"/>
        <end position="400"/>
    </location>
</feature>
<evidence type="ECO:0000313" key="7">
    <source>
        <dbReference type="Proteomes" id="UP001652626"/>
    </source>
</evidence>
<keyword evidence="7" id="KW-1185">Reference proteome</keyword>
<dbReference type="GeneID" id="113393231"/>
<feature type="transmembrane region" description="Helical" evidence="6">
    <location>
        <begin position="46"/>
        <end position="69"/>
    </location>
</feature>
<feature type="transmembrane region" description="Helical" evidence="6">
    <location>
        <begin position="314"/>
        <end position="338"/>
    </location>
</feature>
<sequence>MTTERQNGYPENGTESEEFRETDPLREDTEEKNEDKKRSFKETCYYVLKNTTVEPTMFLFILPIILGILTSQNLNLEKACRVNLNFTSEICDALKMQTLEEQNIYERDVQHLVAQAMSWRTYITATIPCILALFIGSWADRTGHRKIFIIYSIIGQILISINGIINTYFFYEFRLEVIVFSEAIIDGLTGSWCVCFLTMFSYISAITNDKNRTFRMGLINFSLTVGFPIGMGISGILLKTIGYYGCYGVVGSIHFINLMYNIFVLKDPKRTPEQKMHDRKGIGHFFRLFFDLTNIKDTLKVIWKKGTNNRRLRICVLLIVVSILFGPMHGEISILYISTRYRFNWDEVKFSIFQAYNCVTHTFGTIFSILVFSKYLQWHDSVLGIISTISKIAASFVYCFAPNERIFFIAPLVDILNGTSLLALRSTASKLVSQDEFGKVNSIFALVENLMPLVYVPLYTRVYVATMEILPGAVFLLGSAMTLPAVAVFIWLFWEHITIQRKQMKENCVELAAKEL</sequence>
<keyword evidence="2 6" id="KW-0812">Transmembrane</keyword>
<evidence type="ECO:0000256" key="2">
    <source>
        <dbReference type="ARBA" id="ARBA00022692"/>
    </source>
</evidence>
<evidence type="ECO:0000313" key="8">
    <source>
        <dbReference type="RefSeq" id="XP_026485802.1"/>
    </source>
</evidence>